<name>A0ACA9SZI4_9GLOM</name>
<accession>A0ACA9SZI4</accession>
<evidence type="ECO:0000313" key="1">
    <source>
        <dbReference type="EMBL" id="CAG8851384.1"/>
    </source>
</evidence>
<feature type="non-terminal residue" evidence="1">
    <location>
        <position position="83"/>
    </location>
</feature>
<proteinExistence type="predicted"/>
<keyword evidence="2" id="KW-1185">Reference proteome</keyword>
<dbReference type="EMBL" id="CAJVQC010175868">
    <property type="protein sequence ID" value="CAG8851384.1"/>
    <property type="molecule type" value="Genomic_DNA"/>
</dbReference>
<reference evidence="1" key="1">
    <citation type="submission" date="2021-06" db="EMBL/GenBank/DDBJ databases">
        <authorList>
            <person name="Kallberg Y."/>
            <person name="Tangrot J."/>
            <person name="Rosling A."/>
        </authorList>
    </citation>
    <scope>NUCLEOTIDE SEQUENCE</scope>
    <source>
        <strain evidence="1">MA461A</strain>
    </source>
</reference>
<evidence type="ECO:0000313" key="2">
    <source>
        <dbReference type="Proteomes" id="UP000789920"/>
    </source>
</evidence>
<dbReference type="Proteomes" id="UP000789920">
    <property type="component" value="Unassembled WGS sequence"/>
</dbReference>
<sequence>MRAVENIIQERRLLEEIEYPLVCNLRYAFQDDENLFMVLDLMLGGDLRFHLERQACMKEEVVKFYVAEVSLGLNYLHSKKIVH</sequence>
<protein>
    <submittedName>
        <fullName evidence="1">28825_t:CDS:1</fullName>
    </submittedName>
</protein>
<organism evidence="1 2">
    <name type="scientific">Racocetra persica</name>
    <dbReference type="NCBI Taxonomy" id="160502"/>
    <lineage>
        <taxon>Eukaryota</taxon>
        <taxon>Fungi</taxon>
        <taxon>Fungi incertae sedis</taxon>
        <taxon>Mucoromycota</taxon>
        <taxon>Glomeromycotina</taxon>
        <taxon>Glomeromycetes</taxon>
        <taxon>Diversisporales</taxon>
        <taxon>Gigasporaceae</taxon>
        <taxon>Racocetra</taxon>
    </lineage>
</organism>
<feature type="non-terminal residue" evidence="1">
    <location>
        <position position="1"/>
    </location>
</feature>
<comment type="caution">
    <text evidence="1">The sequence shown here is derived from an EMBL/GenBank/DDBJ whole genome shotgun (WGS) entry which is preliminary data.</text>
</comment>
<gene>
    <name evidence="1" type="ORF">RPERSI_LOCUS36538</name>
</gene>